<dbReference type="RefSeq" id="WP_092894966.1">
    <property type="nucleotide sequence ID" value="NZ_FOKK01000003.1"/>
</dbReference>
<protein>
    <submittedName>
        <fullName evidence="2">Putative redox protein</fullName>
    </submittedName>
</protein>
<dbReference type="InterPro" id="IPR015946">
    <property type="entry name" value="KH_dom-like_a/b"/>
</dbReference>
<proteinExistence type="predicted"/>
<dbReference type="Gene3D" id="3.30.300.20">
    <property type="match status" value="1"/>
</dbReference>
<dbReference type="OrthoDB" id="9791538at2"/>
<reference evidence="2 3" key="1">
    <citation type="submission" date="2016-10" db="EMBL/GenBank/DDBJ databases">
        <authorList>
            <person name="de Groot N.N."/>
        </authorList>
    </citation>
    <scope>NUCLEOTIDE SEQUENCE [LARGE SCALE GENOMIC DNA]</scope>
    <source>
        <strain evidence="2 3">DSM 23399</strain>
    </source>
</reference>
<dbReference type="SUPFAM" id="SSF53474">
    <property type="entry name" value="alpha/beta-Hydrolases"/>
    <property type="match status" value="1"/>
</dbReference>
<dbReference type="InterPro" id="IPR029058">
    <property type="entry name" value="AB_hydrolase_fold"/>
</dbReference>
<dbReference type="AlphaFoldDB" id="A0A1I0X8R2"/>
<dbReference type="PANTHER" id="PTHR39624:SF2">
    <property type="entry name" value="OSMC-LIKE PROTEIN"/>
    <property type="match status" value="1"/>
</dbReference>
<dbReference type="Pfam" id="PF02566">
    <property type="entry name" value="OsmC"/>
    <property type="match status" value="1"/>
</dbReference>
<dbReference type="EMBL" id="FOKK01000003">
    <property type="protein sequence ID" value="SFA96816.1"/>
    <property type="molecule type" value="Genomic_DNA"/>
</dbReference>
<name>A0A1I0X8R2_9BACT</name>
<dbReference type="InterPro" id="IPR036102">
    <property type="entry name" value="OsmC/Ohrsf"/>
</dbReference>
<dbReference type="InterPro" id="IPR003718">
    <property type="entry name" value="OsmC/Ohr_fam"/>
</dbReference>
<organism evidence="2 3">
    <name type="scientific">Algoriphagus aquimarinus</name>
    <dbReference type="NCBI Taxonomy" id="237018"/>
    <lineage>
        <taxon>Bacteria</taxon>
        <taxon>Pseudomonadati</taxon>
        <taxon>Bacteroidota</taxon>
        <taxon>Cytophagia</taxon>
        <taxon>Cytophagales</taxon>
        <taxon>Cyclobacteriaceae</taxon>
        <taxon>Algoriphagus</taxon>
    </lineage>
</organism>
<dbReference type="PANTHER" id="PTHR39624">
    <property type="entry name" value="PROTEIN INVOLVED IN RIMO-MEDIATED BETA-METHYLTHIOLATION OF RIBOSOMAL PROTEIN S12 YCAO"/>
    <property type="match status" value="1"/>
</dbReference>
<gene>
    <name evidence="2" type="ORF">SAMN04489723_10321</name>
</gene>
<accession>A0A1I0X8R2</accession>
<feature type="domain" description="Serine aminopeptidase S33" evidence="1">
    <location>
        <begin position="47"/>
        <end position="136"/>
    </location>
</feature>
<dbReference type="Pfam" id="PF12146">
    <property type="entry name" value="Hydrolase_4"/>
    <property type="match status" value="1"/>
</dbReference>
<keyword evidence="3" id="KW-1185">Reference proteome</keyword>
<evidence type="ECO:0000313" key="2">
    <source>
        <dbReference type="EMBL" id="SFA96816.1"/>
    </source>
</evidence>
<dbReference type="Proteomes" id="UP000198790">
    <property type="component" value="Unassembled WGS sequence"/>
</dbReference>
<dbReference type="Gene3D" id="3.40.50.1820">
    <property type="entry name" value="alpha/beta hydrolase"/>
    <property type="match status" value="1"/>
</dbReference>
<sequence length="405" mass="44742">MNPKRLKFKNRSGLELAAHLYLPADQKPSFFALFAHCFTCSKNFSAVTRICTALSQNGIAVLSFDFTGLGMSEGEFAESSFSGNVSDLLDAADFLTKEYQTPKMLIGHSLGGAAVLYAAAEMKEVKAVVTIGAPAFPGHIRHLFTDSIDEIEKNGSAKVTIGGRPFNISKSFVDDLEQKPLATFLKKLRKSLLIMHSPQDEIVGVENAAEIYNAAMHPKSFISLDGATHLVSNPKDSEYIAEVIGSWSKRYVVVDEEKPVNDTRGNQVFVRLSGEKYTTEVMTPNHHLIADEPTEVGGADLGPNPYDLLMASLGSCTAMTLKMYAERKKWPLEQVFVYLNHEKVHLADSENPENSSAKVSQFTRIIEIEGDLDAEQRQRLLEISNKCPVHKTLQEEIVIQTMLAK</sequence>
<dbReference type="STRING" id="237018.SAMN04489723_10321"/>
<dbReference type="InterPro" id="IPR022742">
    <property type="entry name" value="Hydrolase_4"/>
</dbReference>
<dbReference type="ESTHER" id="9bact-a0a1i0x8r2">
    <property type="family name" value="Est-OsmC"/>
</dbReference>
<dbReference type="SUPFAM" id="SSF82784">
    <property type="entry name" value="OsmC-like"/>
    <property type="match status" value="1"/>
</dbReference>
<evidence type="ECO:0000259" key="1">
    <source>
        <dbReference type="Pfam" id="PF12146"/>
    </source>
</evidence>
<evidence type="ECO:0000313" key="3">
    <source>
        <dbReference type="Proteomes" id="UP000198790"/>
    </source>
</evidence>